<accession>A0AAD4BSE4</accession>
<evidence type="ECO:0000256" key="1">
    <source>
        <dbReference type="SAM" id="MobiDB-lite"/>
    </source>
</evidence>
<protein>
    <submittedName>
        <fullName evidence="2">Uncharacterized protein</fullName>
    </submittedName>
</protein>
<gene>
    <name evidence="2" type="ORF">L210DRAFT_3647150</name>
</gene>
<organism evidence="2 3">
    <name type="scientific">Boletus edulis BED1</name>
    <dbReference type="NCBI Taxonomy" id="1328754"/>
    <lineage>
        <taxon>Eukaryota</taxon>
        <taxon>Fungi</taxon>
        <taxon>Dikarya</taxon>
        <taxon>Basidiomycota</taxon>
        <taxon>Agaricomycotina</taxon>
        <taxon>Agaricomycetes</taxon>
        <taxon>Agaricomycetidae</taxon>
        <taxon>Boletales</taxon>
        <taxon>Boletineae</taxon>
        <taxon>Boletaceae</taxon>
        <taxon>Boletoideae</taxon>
        <taxon>Boletus</taxon>
    </lineage>
</organism>
<feature type="region of interest" description="Disordered" evidence="1">
    <location>
        <begin position="125"/>
        <end position="155"/>
    </location>
</feature>
<proteinExistence type="predicted"/>
<feature type="region of interest" description="Disordered" evidence="1">
    <location>
        <begin position="27"/>
        <end position="55"/>
    </location>
</feature>
<dbReference type="AlphaFoldDB" id="A0AAD4BSE4"/>
<feature type="compositionally biased region" description="Polar residues" evidence="1">
    <location>
        <begin position="34"/>
        <end position="43"/>
    </location>
</feature>
<dbReference type="EMBL" id="WHUW01000017">
    <property type="protein sequence ID" value="KAF8438155.1"/>
    <property type="molecule type" value="Genomic_DNA"/>
</dbReference>
<reference evidence="2" key="1">
    <citation type="submission" date="2019-10" db="EMBL/GenBank/DDBJ databases">
        <authorList>
            <consortium name="DOE Joint Genome Institute"/>
            <person name="Kuo A."/>
            <person name="Miyauchi S."/>
            <person name="Kiss E."/>
            <person name="Drula E."/>
            <person name="Kohler A."/>
            <person name="Sanchez-Garcia M."/>
            <person name="Andreopoulos B."/>
            <person name="Barry K.W."/>
            <person name="Bonito G."/>
            <person name="Buee M."/>
            <person name="Carver A."/>
            <person name="Chen C."/>
            <person name="Cichocki N."/>
            <person name="Clum A."/>
            <person name="Culley D."/>
            <person name="Crous P.W."/>
            <person name="Fauchery L."/>
            <person name="Girlanda M."/>
            <person name="Hayes R."/>
            <person name="Keri Z."/>
            <person name="LaButti K."/>
            <person name="Lipzen A."/>
            <person name="Lombard V."/>
            <person name="Magnuson J."/>
            <person name="Maillard F."/>
            <person name="Morin E."/>
            <person name="Murat C."/>
            <person name="Nolan M."/>
            <person name="Ohm R."/>
            <person name="Pangilinan J."/>
            <person name="Pereira M."/>
            <person name="Perotto S."/>
            <person name="Peter M."/>
            <person name="Riley R."/>
            <person name="Sitrit Y."/>
            <person name="Stielow B."/>
            <person name="Szollosi G."/>
            <person name="Zifcakova L."/>
            <person name="Stursova M."/>
            <person name="Spatafora J.W."/>
            <person name="Tedersoo L."/>
            <person name="Vaario L.-M."/>
            <person name="Yamada A."/>
            <person name="Yan M."/>
            <person name="Wang P."/>
            <person name="Xu J."/>
            <person name="Bruns T."/>
            <person name="Baldrian P."/>
            <person name="Vilgalys R."/>
            <person name="Henrissat B."/>
            <person name="Grigoriev I.V."/>
            <person name="Hibbett D."/>
            <person name="Nagy L.G."/>
            <person name="Martin F.M."/>
        </authorList>
    </citation>
    <scope>NUCLEOTIDE SEQUENCE</scope>
    <source>
        <strain evidence="2">BED1</strain>
    </source>
</reference>
<evidence type="ECO:0000313" key="3">
    <source>
        <dbReference type="Proteomes" id="UP001194468"/>
    </source>
</evidence>
<dbReference type="Proteomes" id="UP001194468">
    <property type="component" value="Unassembled WGS sequence"/>
</dbReference>
<comment type="caution">
    <text evidence="2">The sequence shown here is derived from an EMBL/GenBank/DDBJ whole genome shotgun (WGS) entry which is preliminary data.</text>
</comment>
<evidence type="ECO:0000313" key="2">
    <source>
        <dbReference type="EMBL" id="KAF8438155.1"/>
    </source>
</evidence>
<name>A0AAD4BSE4_BOLED</name>
<reference evidence="2" key="2">
    <citation type="journal article" date="2020" name="Nat. Commun.">
        <title>Large-scale genome sequencing of mycorrhizal fungi provides insights into the early evolution of symbiotic traits.</title>
        <authorList>
            <person name="Miyauchi S."/>
            <person name="Kiss E."/>
            <person name="Kuo A."/>
            <person name="Drula E."/>
            <person name="Kohler A."/>
            <person name="Sanchez-Garcia M."/>
            <person name="Morin E."/>
            <person name="Andreopoulos B."/>
            <person name="Barry K.W."/>
            <person name="Bonito G."/>
            <person name="Buee M."/>
            <person name="Carver A."/>
            <person name="Chen C."/>
            <person name="Cichocki N."/>
            <person name="Clum A."/>
            <person name="Culley D."/>
            <person name="Crous P.W."/>
            <person name="Fauchery L."/>
            <person name="Girlanda M."/>
            <person name="Hayes R.D."/>
            <person name="Keri Z."/>
            <person name="LaButti K."/>
            <person name="Lipzen A."/>
            <person name="Lombard V."/>
            <person name="Magnuson J."/>
            <person name="Maillard F."/>
            <person name="Murat C."/>
            <person name="Nolan M."/>
            <person name="Ohm R.A."/>
            <person name="Pangilinan J."/>
            <person name="Pereira M.F."/>
            <person name="Perotto S."/>
            <person name="Peter M."/>
            <person name="Pfister S."/>
            <person name="Riley R."/>
            <person name="Sitrit Y."/>
            <person name="Stielow J.B."/>
            <person name="Szollosi G."/>
            <person name="Zifcakova L."/>
            <person name="Stursova M."/>
            <person name="Spatafora J.W."/>
            <person name="Tedersoo L."/>
            <person name="Vaario L.M."/>
            <person name="Yamada A."/>
            <person name="Yan M."/>
            <person name="Wang P."/>
            <person name="Xu J."/>
            <person name="Bruns T."/>
            <person name="Baldrian P."/>
            <person name="Vilgalys R."/>
            <person name="Dunand C."/>
            <person name="Henrissat B."/>
            <person name="Grigoriev I.V."/>
            <person name="Hibbett D."/>
            <person name="Nagy L.G."/>
            <person name="Martin F.M."/>
        </authorList>
    </citation>
    <scope>NUCLEOTIDE SEQUENCE</scope>
    <source>
        <strain evidence="2">BED1</strain>
    </source>
</reference>
<keyword evidence="3" id="KW-1185">Reference proteome</keyword>
<sequence length="155" mass="17267">MSIPVYRHNQNHDDWELASVYDSDDCDSLGPSVYNESPHSSGPSDDPTFQGHLYDDTRPHVRYSVPASYLQGTSNRPRWDALRVPGKQSRFIVPPPGVIFPSKDRLPPPQDTYWPCTASQIGSLPDRPMNAGLIEPPPSSLLLSPSSPPRVHLLR</sequence>